<protein>
    <submittedName>
        <fullName evidence="1">Uncharacterized protein</fullName>
    </submittedName>
</protein>
<keyword evidence="2" id="KW-1185">Reference proteome</keyword>
<sequence length="33" mass="3685">MCISGCSSGCIMMQLKQKKSTVQFSMSPREVMQ</sequence>
<gene>
    <name evidence="1" type="ORF">T03_4417</name>
</gene>
<dbReference type="Proteomes" id="UP000054653">
    <property type="component" value="Unassembled WGS sequence"/>
</dbReference>
<reference evidence="1 2" key="1">
    <citation type="submission" date="2015-01" db="EMBL/GenBank/DDBJ databases">
        <title>Evolution of Trichinella species and genotypes.</title>
        <authorList>
            <person name="Korhonen P.K."/>
            <person name="Edoardo P."/>
            <person name="Giuseppe L.R."/>
            <person name="Gasser R.B."/>
        </authorList>
    </citation>
    <scope>NUCLEOTIDE SEQUENCE [LARGE SCALE GENOMIC DNA]</scope>
    <source>
        <strain evidence="1">ISS120</strain>
    </source>
</reference>
<accession>A0A0V0YZH8</accession>
<dbReference type="AlphaFoldDB" id="A0A0V0YZH8"/>
<comment type="caution">
    <text evidence="1">The sequence shown here is derived from an EMBL/GenBank/DDBJ whole genome shotgun (WGS) entry which is preliminary data.</text>
</comment>
<organism evidence="1 2">
    <name type="scientific">Trichinella britovi</name>
    <name type="common">Parasitic roundworm</name>
    <dbReference type="NCBI Taxonomy" id="45882"/>
    <lineage>
        <taxon>Eukaryota</taxon>
        <taxon>Metazoa</taxon>
        <taxon>Ecdysozoa</taxon>
        <taxon>Nematoda</taxon>
        <taxon>Enoplea</taxon>
        <taxon>Dorylaimia</taxon>
        <taxon>Trichinellida</taxon>
        <taxon>Trichinellidae</taxon>
        <taxon>Trichinella</taxon>
    </lineage>
</organism>
<evidence type="ECO:0000313" key="1">
    <source>
        <dbReference type="EMBL" id="KRY05719.1"/>
    </source>
</evidence>
<name>A0A0V0YZH8_TRIBR</name>
<proteinExistence type="predicted"/>
<evidence type="ECO:0000313" key="2">
    <source>
        <dbReference type="Proteomes" id="UP000054653"/>
    </source>
</evidence>
<dbReference type="EMBL" id="JYDI01004833">
    <property type="protein sequence ID" value="KRY05719.1"/>
    <property type="molecule type" value="Genomic_DNA"/>
</dbReference>